<keyword evidence="3" id="KW-1003">Cell membrane</keyword>
<dbReference type="Proteomes" id="UP000002730">
    <property type="component" value="Chromosome"/>
</dbReference>
<feature type="transmembrane region" description="Helical" evidence="7">
    <location>
        <begin position="108"/>
        <end position="129"/>
    </location>
</feature>
<dbReference type="GO" id="GO:0015109">
    <property type="term" value="F:chromate transmembrane transporter activity"/>
    <property type="evidence" value="ECO:0007669"/>
    <property type="project" value="InterPro"/>
</dbReference>
<reference evidence="8 9" key="1">
    <citation type="submission" date="2010-08" db="EMBL/GenBank/DDBJ databases">
        <title>Complete sequence of Clostridium cellulovorans 743B.</title>
        <authorList>
            <consortium name="US DOE Joint Genome Institute"/>
            <person name="Lucas S."/>
            <person name="Copeland A."/>
            <person name="Lapidus A."/>
            <person name="Cheng J.-F."/>
            <person name="Bruce D."/>
            <person name="Goodwin L."/>
            <person name="Pitluck S."/>
            <person name="Chertkov O."/>
            <person name="Detter J.C."/>
            <person name="Han C."/>
            <person name="Tapia R."/>
            <person name="Land M."/>
            <person name="Hauser L."/>
            <person name="Chang Y.-J."/>
            <person name="Jeffries C."/>
            <person name="Kyrpides N."/>
            <person name="Ivanova N."/>
            <person name="Mikhailova N."/>
            <person name="Hemme C.L."/>
            <person name="Woyke T."/>
        </authorList>
    </citation>
    <scope>NUCLEOTIDE SEQUENCE [LARGE SCALE GENOMIC DNA]</scope>
    <source>
        <strain evidence="9">ATCC 35296 / DSM 3052 / OCM 3 / 743B</strain>
    </source>
</reference>
<gene>
    <name evidence="8" type="ordered locus">Clocel_1484</name>
</gene>
<protein>
    <submittedName>
        <fullName evidence="8">Chromate transporter</fullName>
    </submittedName>
</protein>
<organism evidence="8 9">
    <name type="scientific">Clostridium cellulovorans (strain ATCC 35296 / DSM 3052 / OCM 3 / 743B)</name>
    <dbReference type="NCBI Taxonomy" id="573061"/>
    <lineage>
        <taxon>Bacteria</taxon>
        <taxon>Bacillati</taxon>
        <taxon>Bacillota</taxon>
        <taxon>Clostridia</taxon>
        <taxon>Eubacteriales</taxon>
        <taxon>Clostridiaceae</taxon>
        <taxon>Clostridium</taxon>
    </lineage>
</organism>
<comment type="subcellular location">
    <subcellularLocation>
        <location evidence="1">Cell membrane</location>
        <topology evidence="1">Multi-pass membrane protein</topology>
    </subcellularLocation>
</comment>
<keyword evidence="6 7" id="KW-0472">Membrane</keyword>
<keyword evidence="5 7" id="KW-1133">Transmembrane helix</keyword>
<evidence type="ECO:0000256" key="2">
    <source>
        <dbReference type="ARBA" id="ARBA00005262"/>
    </source>
</evidence>
<evidence type="ECO:0000313" key="8">
    <source>
        <dbReference type="EMBL" id="ADL51235.1"/>
    </source>
</evidence>
<feature type="transmembrane region" description="Helical" evidence="7">
    <location>
        <begin position="7"/>
        <end position="29"/>
    </location>
</feature>
<dbReference type="InterPro" id="IPR003370">
    <property type="entry name" value="Chromate_transpt"/>
</dbReference>
<keyword evidence="4 7" id="KW-0812">Transmembrane</keyword>
<dbReference type="OrthoDB" id="9788907at2"/>
<sequence>MNIYFKLALVFMKIGLFSYGGGNAILPLINQEVVISNSWLTNNEFTDLIAISQVTPGPIAVNASTYIGYKVAGFWGSVLATVALVLPTFIIMYIVTRMFLKFKNSKHVQNALSGIIPVTVGLISSAALLIAPSSFIDYKSIIICLGVFIAFYKYKVDPILLTIISGVIGFILYS</sequence>
<dbReference type="STRING" id="573061.Clocel_1484"/>
<dbReference type="KEGG" id="ccb:Clocel_1484"/>
<dbReference type="PANTHER" id="PTHR43663:SF1">
    <property type="entry name" value="CHROMATE TRANSPORTER"/>
    <property type="match status" value="1"/>
</dbReference>
<evidence type="ECO:0000256" key="6">
    <source>
        <dbReference type="ARBA" id="ARBA00023136"/>
    </source>
</evidence>
<dbReference type="PANTHER" id="PTHR43663">
    <property type="entry name" value="CHROMATE TRANSPORT PROTEIN-RELATED"/>
    <property type="match status" value="1"/>
</dbReference>
<dbReference type="InterPro" id="IPR052518">
    <property type="entry name" value="CHR_Transporter"/>
</dbReference>
<feature type="transmembrane region" description="Helical" evidence="7">
    <location>
        <begin position="158"/>
        <end position="173"/>
    </location>
</feature>
<dbReference type="GO" id="GO:0005886">
    <property type="term" value="C:plasma membrane"/>
    <property type="evidence" value="ECO:0007669"/>
    <property type="project" value="UniProtKB-SubCell"/>
</dbReference>
<evidence type="ECO:0000256" key="5">
    <source>
        <dbReference type="ARBA" id="ARBA00022989"/>
    </source>
</evidence>
<accession>D9SW91</accession>
<evidence type="ECO:0000256" key="4">
    <source>
        <dbReference type="ARBA" id="ARBA00022692"/>
    </source>
</evidence>
<evidence type="ECO:0000256" key="7">
    <source>
        <dbReference type="SAM" id="Phobius"/>
    </source>
</evidence>
<feature type="transmembrane region" description="Helical" evidence="7">
    <location>
        <begin position="74"/>
        <end position="96"/>
    </location>
</feature>
<dbReference type="eggNOG" id="COG2059">
    <property type="taxonomic scope" value="Bacteria"/>
</dbReference>
<keyword evidence="9" id="KW-1185">Reference proteome</keyword>
<dbReference type="EMBL" id="CP002160">
    <property type="protein sequence ID" value="ADL51235.1"/>
    <property type="molecule type" value="Genomic_DNA"/>
</dbReference>
<dbReference type="RefSeq" id="WP_010077565.1">
    <property type="nucleotide sequence ID" value="NC_014393.1"/>
</dbReference>
<dbReference type="Pfam" id="PF02417">
    <property type="entry name" value="Chromate_transp"/>
    <property type="match status" value="1"/>
</dbReference>
<evidence type="ECO:0000313" key="9">
    <source>
        <dbReference type="Proteomes" id="UP000002730"/>
    </source>
</evidence>
<proteinExistence type="inferred from homology"/>
<evidence type="ECO:0000256" key="1">
    <source>
        <dbReference type="ARBA" id="ARBA00004651"/>
    </source>
</evidence>
<dbReference type="HOGENOM" id="CLU_018106_1_2_9"/>
<comment type="similarity">
    <text evidence="2">Belongs to the chromate ion transporter (CHR) (TC 2.A.51) family.</text>
</comment>
<name>D9SW91_CLOC7</name>
<evidence type="ECO:0000256" key="3">
    <source>
        <dbReference type="ARBA" id="ARBA00022475"/>
    </source>
</evidence>
<dbReference type="AlphaFoldDB" id="D9SW91"/>